<dbReference type="Proteomes" id="UP000226192">
    <property type="component" value="Unassembled WGS sequence"/>
</dbReference>
<evidence type="ECO:0000313" key="3">
    <source>
        <dbReference type="Proteomes" id="UP000226192"/>
    </source>
</evidence>
<organism evidence="2 3">
    <name type="scientific">Ophiocordyceps australis</name>
    <dbReference type="NCBI Taxonomy" id="1399860"/>
    <lineage>
        <taxon>Eukaryota</taxon>
        <taxon>Fungi</taxon>
        <taxon>Dikarya</taxon>
        <taxon>Ascomycota</taxon>
        <taxon>Pezizomycotina</taxon>
        <taxon>Sordariomycetes</taxon>
        <taxon>Hypocreomycetidae</taxon>
        <taxon>Hypocreales</taxon>
        <taxon>Ophiocordycipitaceae</taxon>
        <taxon>Ophiocordyceps</taxon>
    </lineage>
</organism>
<reference evidence="2 3" key="1">
    <citation type="submission" date="2017-06" db="EMBL/GenBank/DDBJ databases">
        <title>Ant-infecting Ophiocordyceps genomes reveal a high diversity of potential behavioral manipulation genes and a possible major role for enterotoxins.</title>
        <authorList>
            <person name="De Bekker C."/>
            <person name="Evans H.C."/>
            <person name="Brachmann A."/>
            <person name="Hughes D.P."/>
        </authorList>
    </citation>
    <scope>NUCLEOTIDE SEQUENCE [LARGE SCALE GENOMIC DNA]</scope>
    <source>
        <strain evidence="2 3">Map64</strain>
    </source>
</reference>
<protein>
    <submittedName>
        <fullName evidence="2">Uncharacterized protein</fullName>
    </submittedName>
</protein>
<feature type="region of interest" description="Disordered" evidence="1">
    <location>
        <begin position="138"/>
        <end position="164"/>
    </location>
</feature>
<sequence length="275" mass="30291">MTAPHNHTKSMMASDARGNEEYMGDSIAAPTADAMSSTDQDSDMDSDSIMETGPCCHDKQTESEANSMQTEASCCTAACDSQMQEQPAALEGHRADADMKTLCSVAKHLSLSDAPKATEARAARVRSRKSNLLLLRSHLSPSSRAPSPRMTPSWRASKTRQTISRGSHMPELKMCPVDWPTCELSAPCRAFREPRRGRCSLSRRRQRRTEQWLMTLHASTGPEPEQQVAGSQYGIAPVASRHGKLSERRKAHFADCQLCKTQCDFGSDPDMKMGE</sequence>
<accession>A0A2C5XBK2</accession>
<evidence type="ECO:0000256" key="1">
    <source>
        <dbReference type="SAM" id="MobiDB-lite"/>
    </source>
</evidence>
<proteinExistence type="predicted"/>
<comment type="caution">
    <text evidence="2">The sequence shown here is derived from an EMBL/GenBank/DDBJ whole genome shotgun (WGS) entry which is preliminary data.</text>
</comment>
<feature type="compositionally biased region" description="Low complexity" evidence="1">
    <location>
        <begin position="138"/>
        <end position="153"/>
    </location>
</feature>
<feature type="region of interest" description="Disordered" evidence="1">
    <location>
        <begin position="1"/>
        <end position="55"/>
    </location>
</feature>
<name>A0A2C5XBK2_9HYPO</name>
<dbReference type="OrthoDB" id="10476608at2759"/>
<keyword evidence="3" id="KW-1185">Reference proteome</keyword>
<dbReference type="EMBL" id="NJET01000009">
    <property type="protein sequence ID" value="PHH66229.1"/>
    <property type="molecule type" value="Genomic_DNA"/>
</dbReference>
<dbReference type="AlphaFoldDB" id="A0A2C5XBK2"/>
<evidence type="ECO:0000313" key="2">
    <source>
        <dbReference type="EMBL" id="PHH66229.1"/>
    </source>
</evidence>
<gene>
    <name evidence="2" type="ORF">CDD81_7822</name>
</gene>
<feature type="compositionally biased region" description="Polar residues" evidence="1">
    <location>
        <begin position="154"/>
        <end position="164"/>
    </location>
</feature>